<keyword evidence="3" id="KW-1185">Reference proteome</keyword>
<reference evidence="3" key="1">
    <citation type="submission" date="2016-10" db="EMBL/GenBank/DDBJ databases">
        <authorList>
            <person name="Varghese N."/>
            <person name="Submissions S."/>
        </authorList>
    </citation>
    <scope>NUCLEOTIDE SEQUENCE [LARGE SCALE GENOMIC DNA]</scope>
    <source>
        <strain evidence="3">CGMCC 1.10121</strain>
    </source>
</reference>
<feature type="transmembrane region" description="Helical" evidence="1">
    <location>
        <begin position="20"/>
        <end position="41"/>
    </location>
</feature>
<keyword evidence="1" id="KW-0812">Transmembrane</keyword>
<name>A0A1H8NB04_9EURY</name>
<dbReference type="RefSeq" id="WP_280141150.1">
    <property type="nucleotide sequence ID" value="NZ_FODV01000001.1"/>
</dbReference>
<evidence type="ECO:0000313" key="2">
    <source>
        <dbReference type="EMBL" id="SEO26775.1"/>
    </source>
</evidence>
<evidence type="ECO:0000313" key="3">
    <source>
        <dbReference type="Proteomes" id="UP000199126"/>
    </source>
</evidence>
<organism evidence="2 3">
    <name type="scientific">Halogranum amylolyticum</name>
    <dbReference type="NCBI Taxonomy" id="660520"/>
    <lineage>
        <taxon>Archaea</taxon>
        <taxon>Methanobacteriati</taxon>
        <taxon>Methanobacteriota</taxon>
        <taxon>Stenosarchaea group</taxon>
        <taxon>Halobacteria</taxon>
        <taxon>Halobacteriales</taxon>
        <taxon>Haloferacaceae</taxon>
    </lineage>
</organism>
<dbReference type="AlphaFoldDB" id="A0A1H8NB04"/>
<keyword evidence="1" id="KW-0472">Membrane</keyword>
<protein>
    <submittedName>
        <fullName evidence="2">Uncharacterized protein</fullName>
    </submittedName>
</protein>
<proteinExistence type="predicted"/>
<sequence>MSCDCPEASDDPADSLAYRWLRVLKVALGTLVSLLTALRLLGVL</sequence>
<keyword evidence="1" id="KW-1133">Transmembrane helix</keyword>
<gene>
    <name evidence="2" type="ORF">SAMN04487948_101429</name>
</gene>
<dbReference type="Proteomes" id="UP000199126">
    <property type="component" value="Unassembled WGS sequence"/>
</dbReference>
<dbReference type="EMBL" id="FODV01000001">
    <property type="protein sequence ID" value="SEO26775.1"/>
    <property type="molecule type" value="Genomic_DNA"/>
</dbReference>
<accession>A0A1H8NB04</accession>
<evidence type="ECO:0000256" key="1">
    <source>
        <dbReference type="SAM" id="Phobius"/>
    </source>
</evidence>